<dbReference type="RefSeq" id="WP_075725679.1">
    <property type="nucleotide sequence ID" value="NZ_LTDM01000011.1"/>
</dbReference>
<keyword evidence="3" id="KW-0547">Nucleotide-binding</keyword>
<keyword evidence="4 7" id="KW-0067">ATP-binding</keyword>
<evidence type="ECO:0000256" key="3">
    <source>
        <dbReference type="ARBA" id="ARBA00022741"/>
    </source>
</evidence>
<accession>A0A1U7M7T1</accession>
<feature type="domain" description="ABC transporter" evidence="6">
    <location>
        <begin position="2"/>
        <end position="238"/>
    </location>
</feature>
<keyword evidence="8" id="KW-1185">Reference proteome</keyword>
<dbReference type="InterPro" id="IPR027417">
    <property type="entry name" value="P-loop_NTPase"/>
</dbReference>
<dbReference type="FunFam" id="3.40.50.300:FF:000425">
    <property type="entry name" value="Probable ABC transporter, ATP-binding subunit"/>
    <property type="match status" value="1"/>
</dbReference>
<dbReference type="PANTHER" id="PTHR43117">
    <property type="entry name" value="OSMOPROTECTANT IMPORT ATP-BINDING PROTEIN OSMV"/>
    <property type="match status" value="1"/>
</dbReference>
<dbReference type="GO" id="GO:0015418">
    <property type="term" value="F:ABC-type quaternary ammonium compound transporting activity"/>
    <property type="evidence" value="ECO:0007669"/>
    <property type="project" value="UniProtKB-EC"/>
</dbReference>
<dbReference type="SUPFAM" id="SSF54631">
    <property type="entry name" value="CBS-domain pair"/>
    <property type="match status" value="1"/>
</dbReference>
<evidence type="ECO:0000259" key="6">
    <source>
        <dbReference type="PROSITE" id="PS50893"/>
    </source>
</evidence>
<evidence type="ECO:0000256" key="2">
    <source>
        <dbReference type="ARBA" id="ARBA00022448"/>
    </source>
</evidence>
<dbReference type="SUPFAM" id="SSF52540">
    <property type="entry name" value="P-loop containing nucleoside triphosphate hydrolases"/>
    <property type="match status" value="1"/>
</dbReference>
<dbReference type="AlphaFoldDB" id="A0A1U7M7T1"/>
<dbReference type="GO" id="GO:0016887">
    <property type="term" value="F:ATP hydrolysis activity"/>
    <property type="evidence" value="ECO:0007669"/>
    <property type="project" value="InterPro"/>
</dbReference>
<evidence type="ECO:0000256" key="5">
    <source>
        <dbReference type="ARBA" id="ARBA00066388"/>
    </source>
</evidence>
<dbReference type="InterPro" id="IPR046342">
    <property type="entry name" value="CBS_dom_sf"/>
</dbReference>
<dbReference type="InterPro" id="IPR017871">
    <property type="entry name" value="ABC_transporter-like_CS"/>
</dbReference>
<dbReference type="PROSITE" id="PS50893">
    <property type="entry name" value="ABC_TRANSPORTER_2"/>
    <property type="match status" value="1"/>
</dbReference>
<keyword evidence="2" id="KW-0813">Transport</keyword>
<evidence type="ECO:0000313" key="8">
    <source>
        <dbReference type="Proteomes" id="UP000186112"/>
    </source>
</evidence>
<proteinExistence type="inferred from homology"/>
<dbReference type="Proteomes" id="UP000186112">
    <property type="component" value="Unassembled WGS sequence"/>
</dbReference>
<gene>
    <name evidence="7" type="primary">opuCA</name>
    <name evidence="7" type="ORF">TICRE_09590</name>
</gene>
<dbReference type="EMBL" id="LTDM01000011">
    <property type="protein sequence ID" value="OLS03258.1"/>
    <property type="molecule type" value="Genomic_DNA"/>
</dbReference>
<dbReference type="PROSITE" id="PS00211">
    <property type="entry name" value="ABC_TRANSPORTER_1"/>
    <property type="match status" value="1"/>
</dbReference>
<reference evidence="7 8" key="1">
    <citation type="submission" date="2016-02" db="EMBL/GenBank/DDBJ databases">
        <title>Genome sequence of Tissierella creatinophila DSM 6911.</title>
        <authorList>
            <person name="Poehlein A."/>
            <person name="Daniel R."/>
        </authorList>
    </citation>
    <scope>NUCLEOTIDE SEQUENCE [LARGE SCALE GENOMIC DNA]</scope>
    <source>
        <strain evidence="7 8">DSM 6911</strain>
    </source>
</reference>
<comment type="similarity">
    <text evidence="1">Belongs to the ABC transporter superfamily.</text>
</comment>
<dbReference type="GO" id="GO:0005524">
    <property type="term" value="F:ATP binding"/>
    <property type="evidence" value="ECO:0007669"/>
    <property type="project" value="UniProtKB-KW"/>
</dbReference>
<organism evidence="7 8">
    <name type="scientific">Tissierella creatinophila DSM 6911</name>
    <dbReference type="NCBI Taxonomy" id="1123403"/>
    <lineage>
        <taxon>Bacteria</taxon>
        <taxon>Bacillati</taxon>
        <taxon>Bacillota</taxon>
        <taxon>Tissierellia</taxon>
        <taxon>Tissierellales</taxon>
        <taxon>Tissierellaceae</taxon>
        <taxon>Tissierella</taxon>
    </lineage>
</organism>
<dbReference type="EC" id="7.6.2.9" evidence="5"/>
<protein>
    <recommendedName>
        <fullName evidence="5">ABC-type quaternary amine transporter</fullName>
        <ecNumber evidence="5">7.6.2.9</ecNumber>
    </recommendedName>
</protein>
<name>A0A1U7M7T1_TISCR</name>
<sequence>MIFLESVTKLYPGEKIPAIDNLNLHVEAGKLTVFLGKSGCGKSTTLRLINRMLDSTSGTITINGKNIKDFDEDSLRRDIGYVIQDIGLLPNKTVEENIAIVPKLKKWDKEMITQRVRDLILMIGLDPDIEGKKYPRHLSGGQMQRVGVARGLAGNPPIVLMDEPFGAVDPIARTKLQDDLLKIQNAEKKTICFVTHDIDEAIKLGDKIAIFNEGKVVQCDEPIKILMRPKNDFVKEFMGETRVLDALKIIKLKDLIEDNHKKITDENLDRKIELNDNSTLYSALANLIEKNKSIITIVDNENKPITEVSFDDISKYLYKE</sequence>
<dbReference type="Pfam" id="PF00005">
    <property type="entry name" value="ABC_tran"/>
    <property type="match status" value="1"/>
</dbReference>
<dbReference type="Gene3D" id="3.40.50.300">
    <property type="entry name" value="P-loop containing nucleotide triphosphate hydrolases"/>
    <property type="match status" value="1"/>
</dbReference>
<dbReference type="InterPro" id="IPR003593">
    <property type="entry name" value="AAA+_ATPase"/>
</dbReference>
<dbReference type="InterPro" id="IPR003439">
    <property type="entry name" value="ABC_transporter-like_ATP-bd"/>
</dbReference>
<dbReference type="SMART" id="SM00382">
    <property type="entry name" value="AAA"/>
    <property type="match status" value="1"/>
</dbReference>
<evidence type="ECO:0000256" key="4">
    <source>
        <dbReference type="ARBA" id="ARBA00022840"/>
    </source>
</evidence>
<dbReference type="PANTHER" id="PTHR43117:SF4">
    <property type="entry name" value="OSMOPROTECTANT IMPORT ATP-BINDING PROTEIN OSMV"/>
    <property type="match status" value="1"/>
</dbReference>
<evidence type="ECO:0000313" key="7">
    <source>
        <dbReference type="EMBL" id="OLS03258.1"/>
    </source>
</evidence>
<evidence type="ECO:0000256" key="1">
    <source>
        <dbReference type="ARBA" id="ARBA00005417"/>
    </source>
</evidence>
<comment type="caution">
    <text evidence="7">The sequence shown here is derived from an EMBL/GenBank/DDBJ whole genome shotgun (WGS) entry which is preliminary data.</text>
</comment>
<dbReference type="OrthoDB" id="9802264at2"/>